<dbReference type="EMBL" id="LSRL02000021">
    <property type="protein sequence ID" value="TDG49629.1"/>
    <property type="molecule type" value="Genomic_DNA"/>
</dbReference>
<evidence type="ECO:0000256" key="1">
    <source>
        <dbReference type="SAM" id="MobiDB-lite"/>
    </source>
</evidence>
<sequence length="80" mass="9335">MQPCRNLNCDPPYGRNEPHRASKQKRATLHASRHMLHAARRTPHLSSIQITALQMHFDKSICEPPTALREQQQQQQQQQQ</sequence>
<name>A0A484BLC0_DRONA</name>
<evidence type="ECO:0000313" key="2">
    <source>
        <dbReference type="EMBL" id="TDG49629.1"/>
    </source>
</evidence>
<dbReference type="Proteomes" id="UP000295192">
    <property type="component" value="Unassembled WGS sequence"/>
</dbReference>
<accession>A0A484BLC0</accession>
<keyword evidence="3" id="KW-1185">Reference proteome</keyword>
<reference evidence="2 3" key="1">
    <citation type="journal article" date="2019" name="J. Hered.">
        <title>An Improved Genome Assembly for Drosophila navojoa, the Basal Species in the mojavensis Cluster.</title>
        <authorList>
            <person name="Vanderlinde T."/>
            <person name="Dupim E.G."/>
            <person name="Nazario-Yepiz N.O."/>
            <person name="Carvalho A.B."/>
        </authorList>
    </citation>
    <scope>NUCLEOTIDE SEQUENCE [LARGE SCALE GENOMIC DNA]</scope>
    <source>
        <strain evidence="2">Navoj_Jal97</strain>
        <tissue evidence="2">Whole organism</tissue>
    </source>
</reference>
<organism evidence="2 3">
    <name type="scientific">Drosophila navojoa</name>
    <name type="common">Fruit fly</name>
    <dbReference type="NCBI Taxonomy" id="7232"/>
    <lineage>
        <taxon>Eukaryota</taxon>
        <taxon>Metazoa</taxon>
        <taxon>Ecdysozoa</taxon>
        <taxon>Arthropoda</taxon>
        <taxon>Hexapoda</taxon>
        <taxon>Insecta</taxon>
        <taxon>Pterygota</taxon>
        <taxon>Neoptera</taxon>
        <taxon>Endopterygota</taxon>
        <taxon>Diptera</taxon>
        <taxon>Brachycera</taxon>
        <taxon>Muscomorpha</taxon>
        <taxon>Ephydroidea</taxon>
        <taxon>Drosophilidae</taxon>
        <taxon>Drosophila</taxon>
    </lineage>
</organism>
<dbReference type="AlphaFoldDB" id="A0A484BLC0"/>
<proteinExistence type="predicted"/>
<evidence type="ECO:0000313" key="3">
    <source>
        <dbReference type="Proteomes" id="UP000295192"/>
    </source>
</evidence>
<gene>
    <name evidence="2" type="ORF">AWZ03_003867</name>
</gene>
<protein>
    <submittedName>
        <fullName evidence="2">Uncharacterized protein</fullName>
    </submittedName>
</protein>
<comment type="caution">
    <text evidence="2">The sequence shown here is derived from an EMBL/GenBank/DDBJ whole genome shotgun (WGS) entry which is preliminary data.</text>
</comment>
<feature type="region of interest" description="Disordered" evidence="1">
    <location>
        <begin position="1"/>
        <end position="26"/>
    </location>
</feature>